<dbReference type="GO" id="GO:0106316">
    <property type="term" value="F:nitrite reductase (NADH) activity"/>
    <property type="evidence" value="ECO:0007669"/>
    <property type="project" value="UniProtKB-EC"/>
</dbReference>
<proteinExistence type="predicted"/>
<evidence type="ECO:0000313" key="17">
    <source>
        <dbReference type="Proteomes" id="UP000002350"/>
    </source>
</evidence>
<evidence type="ECO:0000256" key="2">
    <source>
        <dbReference type="ARBA" id="ARBA00022490"/>
    </source>
</evidence>
<comment type="catalytic activity">
    <reaction evidence="10">
        <text>NH4(+) + 3 NAD(+) + 2 H2O = nitrite + 3 NADH + 5 H(+)</text>
        <dbReference type="Rhea" id="RHEA:24628"/>
        <dbReference type="ChEBI" id="CHEBI:15377"/>
        <dbReference type="ChEBI" id="CHEBI:15378"/>
        <dbReference type="ChEBI" id="CHEBI:16301"/>
        <dbReference type="ChEBI" id="CHEBI:28938"/>
        <dbReference type="ChEBI" id="CHEBI:57540"/>
        <dbReference type="ChEBI" id="CHEBI:57945"/>
        <dbReference type="EC" id="1.7.1.15"/>
    </reaction>
</comment>
<dbReference type="HOGENOM" id="CLU_055690_3_0_6"/>
<dbReference type="OrthoDB" id="516687at2"/>
<reference evidence="17" key="1">
    <citation type="journal article" date="2010" name="Mol. Biosyst.">
        <title>Complete genome sequence and comparative analysis of Shewanella violacea, a psychrophilic and piezophilic bacterium from deep sea floor sediments.</title>
        <authorList>
            <person name="Aono E."/>
            <person name="Baba T."/>
            <person name="Ara T."/>
            <person name="Nishi T."/>
            <person name="Nakamichi T."/>
            <person name="Inamoto E."/>
            <person name="Toyonaga H."/>
            <person name="Hasegawa M."/>
            <person name="Takai Y."/>
            <person name="Okumura Y."/>
            <person name="Baba M."/>
            <person name="Tomita M."/>
            <person name="Kato C."/>
            <person name="Oshima T."/>
            <person name="Nakasone K."/>
            <person name="Mori H."/>
        </authorList>
    </citation>
    <scope>NUCLEOTIDE SEQUENCE [LARGE SCALE GENOMIC DNA]</scope>
    <source>
        <strain evidence="17">JCM 10179 / CIP 106290 / LMG 19151 / DSS12</strain>
    </source>
</reference>
<dbReference type="KEGG" id="svo:SVI_3520"/>
<evidence type="ECO:0000256" key="9">
    <source>
        <dbReference type="ARBA" id="ARBA00023063"/>
    </source>
</evidence>
<keyword evidence="5" id="KW-0560">Oxidoreductase</keyword>
<evidence type="ECO:0000256" key="5">
    <source>
        <dbReference type="ARBA" id="ARBA00023002"/>
    </source>
</evidence>
<evidence type="ECO:0000256" key="14">
    <source>
        <dbReference type="ARBA" id="ARBA00072071"/>
    </source>
</evidence>
<evidence type="ECO:0000256" key="13">
    <source>
        <dbReference type="ARBA" id="ARBA00066506"/>
    </source>
</evidence>
<accession>D4ZBU6</accession>
<dbReference type="NCBIfam" id="NF007066">
    <property type="entry name" value="PRK09511.1"/>
    <property type="match status" value="1"/>
</dbReference>
<keyword evidence="3" id="KW-0001">2Fe-2S</keyword>
<evidence type="ECO:0000256" key="12">
    <source>
        <dbReference type="ARBA" id="ARBA00065371"/>
    </source>
</evidence>
<dbReference type="EC" id="1.7.1.15" evidence="13"/>
<keyword evidence="8" id="KW-0520">NAD</keyword>
<dbReference type="InterPro" id="IPR017881">
    <property type="entry name" value="NirD"/>
</dbReference>
<gene>
    <name evidence="16" type="primary">nirD-2</name>
    <name evidence="16" type="ordered locus">SVI_3520</name>
</gene>
<feature type="domain" description="Rieske" evidence="15">
    <location>
        <begin position="5"/>
        <end position="106"/>
    </location>
</feature>
<evidence type="ECO:0000256" key="10">
    <source>
        <dbReference type="ARBA" id="ARBA00050150"/>
    </source>
</evidence>
<evidence type="ECO:0000256" key="11">
    <source>
        <dbReference type="ARBA" id="ARBA00059104"/>
    </source>
</evidence>
<dbReference type="Proteomes" id="UP000002350">
    <property type="component" value="Chromosome"/>
</dbReference>
<keyword evidence="7" id="KW-0411">Iron-sulfur</keyword>
<evidence type="ECO:0000256" key="3">
    <source>
        <dbReference type="ARBA" id="ARBA00022714"/>
    </source>
</evidence>
<dbReference type="RefSeq" id="WP_013052784.1">
    <property type="nucleotide sequence ID" value="NC_014012.1"/>
</dbReference>
<protein>
    <recommendedName>
        <fullName evidence="14">Nitrite reductase (NADH) small subunit</fullName>
        <ecNumber evidence="13">1.7.1.15</ecNumber>
    </recommendedName>
</protein>
<dbReference type="GO" id="GO:0009344">
    <property type="term" value="C:nitrite reductase complex [NAD(P)H]"/>
    <property type="evidence" value="ECO:0007669"/>
    <property type="project" value="TreeGrafter"/>
</dbReference>
<comment type="function">
    <text evidence="11">Required for activity of the reductase.</text>
</comment>
<evidence type="ECO:0000256" key="7">
    <source>
        <dbReference type="ARBA" id="ARBA00023014"/>
    </source>
</evidence>
<evidence type="ECO:0000256" key="4">
    <source>
        <dbReference type="ARBA" id="ARBA00022723"/>
    </source>
</evidence>
<dbReference type="EMBL" id="AP011177">
    <property type="protein sequence ID" value="BAJ03491.1"/>
    <property type="molecule type" value="Genomic_DNA"/>
</dbReference>
<dbReference type="PANTHER" id="PTHR40562:SF1">
    <property type="entry name" value="NITRITE REDUCTASE (NADH) SMALL SUBUNIT"/>
    <property type="match status" value="1"/>
</dbReference>
<dbReference type="InterPro" id="IPR036922">
    <property type="entry name" value="Rieske_2Fe-2S_sf"/>
</dbReference>
<dbReference type="GO" id="GO:0042128">
    <property type="term" value="P:nitrate assimilation"/>
    <property type="evidence" value="ECO:0007669"/>
    <property type="project" value="UniProtKB-KW"/>
</dbReference>
<keyword evidence="4" id="KW-0479">Metal-binding</keyword>
<sequence>MSQWITVCELDDLIPGTGVCALVNNKQIAIFRPDHSEQLFALNNMDPFAQSNVLSRGIICQHDNQLWIASPLKKQRFSLKDGHCFENPEIKLECYSVQVKDSQVLVSL</sequence>
<name>D4ZBU6_SHEVD</name>
<dbReference type="GO" id="GO:0046872">
    <property type="term" value="F:metal ion binding"/>
    <property type="evidence" value="ECO:0007669"/>
    <property type="project" value="UniProtKB-KW"/>
</dbReference>
<dbReference type="GO" id="GO:0051537">
    <property type="term" value="F:2 iron, 2 sulfur cluster binding"/>
    <property type="evidence" value="ECO:0007669"/>
    <property type="project" value="UniProtKB-KW"/>
</dbReference>
<keyword evidence="6" id="KW-0408">Iron</keyword>
<evidence type="ECO:0000256" key="8">
    <source>
        <dbReference type="ARBA" id="ARBA00023027"/>
    </source>
</evidence>
<dbReference type="InterPro" id="IPR012748">
    <property type="entry name" value="Rieske-like_NirD"/>
</dbReference>
<evidence type="ECO:0000313" key="16">
    <source>
        <dbReference type="EMBL" id="BAJ03491.1"/>
    </source>
</evidence>
<dbReference type="CDD" id="cd03529">
    <property type="entry name" value="Rieske_NirD"/>
    <property type="match status" value="1"/>
</dbReference>
<dbReference type="PROSITE" id="PS51296">
    <property type="entry name" value="RIESKE"/>
    <property type="match status" value="1"/>
</dbReference>
<dbReference type="GO" id="GO:0005737">
    <property type="term" value="C:cytoplasm"/>
    <property type="evidence" value="ECO:0007669"/>
    <property type="project" value="UniProtKB-SubCell"/>
</dbReference>
<comment type="subcellular location">
    <subcellularLocation>
        <location evidence="1">Cytoplasm</location>
    </subcellularLocation>
</comment>
<dbReference type="NCBIfam" id="TIGR02378">
    <property type="entry name" value="nirD_assim_sml"/>
    <property type="match status" value="1"/>
</dbReference>
<comment type="subunit">
    <text evidence="12">Associates with NirB.</text>
</comment>
<organism evidence="16 17">
    <name type="scientific">Shewanella violacea (strain JCM 10179 / CIP 106290 / LMG 19151 / DSS12)</name>
    <dbReference type="NCBI Taxonomy" id="637905"/>
    <lineage>
        <taxon>Bacteria</taxon>
        <taxon>Pseudomonadati</taxon>
        <taxon>Pseudomonadota</taxon>
        <taxon>Gammaproteobacteria</taxon>
        <taxon>Alteromonadales</taxon>
        <taxon>Shewanellaceae</taxon>
        <taxon>Shewanella</taxon>
    </lineage>
</organism>
<keyword evidence="2" id="KW-0963">Cytoplasm</keyword>
<dbReference type="PANTHER" id="PTHR40562">
    <property type="match status" value="1"/>
</dbReference>
<dbReference type="FunFam" id="2.102.10.10:FF:000002">
    <property type="entry name" value="Nitrite reductase [NAD(P)H] small subunit"/>
    <property type="match status" value="1"/>
</dbReference>
<dbReference type="eggNOG" id="COG2146">
    <property type="taxonomic scope" value="Bacteria"/>
</dbReference>
<dbReference type="Gene3D" id="2.102.10.10">
    <property type="entry name" value="Rieske [2Fe-2S] iron-sulphur domain"/>
    <property type="match status" value="1"/>
</dbReference>
<evidence type="ECO:0000256" key="6">
    <source>
        <dbReference type="ARBA" id="ARBA00023004"/>
    </source>
</evidence>
<dbReference type="PROSITE" id="PS51300">
    <property type="entry name" value="NIRD"/>
    <property type="match status" value="1"/>
</dbReference>
<dbReference type="AlphaFoldDB" id="D4ZBU6"/>
<dbReference type="STRING" id="637905.SVI_3520"/>
<dbReference type="InterPro" id="IPR017941">
    <property type="entry name" value="Rieske_2Fe-2S"/>
</dbReference>
<dbReference type="SUPFAM" id="SSF50022">
    <property type="entry name" value="ISP domain"/>
    <property type="match status" value="1"/>
</dbReference>
<keyword evidence="17" id="KW-1185">Reference proteome</keyword>
<dbReference type="Pfam" id="PF13806">
    <property type="entry name" value="Rieske_2"/>
    <property type="match status" value="1"/>
</dbReference>
<evidence type="ECO:0000256" key="1">
    <source>
        <dbReference type="ARBA" id="ARBA00004496"/>
    </source>
</evidence>
<evidence type="ECO:0000259" key="15">
    <source>
        <dbReference type="PROSITE" id="PS51296"/>
    </source>
</evidence>
<keyword evidence="9" id="KW-0534">Nitrate assimilation</keyword>